<proteinExistence type="predicted"/>
<sequence length="109" mass="12859">MHKNEIEYIFRNVLKSMNTCTEHSVKIQSIIEIKEGYSVCIATYRENGSMVPYAGPIYAVDKCNRIYYAMNPDCSIEEMNETIVKGRNNWWFRIKEIIMNIYYNKIAPC</sequence>
<protein>
    <recommendedName>
        <fullName evidence="3">Immunity protein 35 domain-containing protein</fullName>
    </recommendedName>
</protein>
<evidence type="ECO:0008006" key="3">
    <source>
        <dbReference type="Google" id="ProtNLM"/>
    </source>
</evidence>
<reference evidence="2" key="1">
    <citation type="submission" date="2012-06" db="EMBL/GenBank/DDBJ databases">
        <title>The complete genome of Flexibacter litoralis DSM 6794.</title>
        <authorList>
            <person name="Lucas S."/>
            <person name="Copeland A."/>
            <person name="Lapidus A."/>
            <person name="Glavina del Rio T."/>
            <person name="Dalin E."/>
            <person name="Tice H."/>
            <person name="Bruce D."/>
            <person name="Goodwin L."/>
            <person name="Pitluck S."/>
            <person name="Peters L."/>
            <person name="Ovchinnikova G."/>
            <person name="Lu M."/>
            <person name="Kyrpides N."/>
            <person name="Mavromatis K."/>
            <person name="Ivanova N."/>
            <person name="Brettin T."/>
            <person name="Detter J.C."/>
            <person name="Han C."/>
            <person name="Larimer F."/>
            <person name="Land M."/>
            <person name="Hauser L."/>
            <person name="Markowitz V."/>
            <person name="Cheng J.-F."/>
            <person name="Hugenholtz P."/>
            <person name="Woyke T."/>
            <person name="Wu D."/>
            <person name="Spring S."/>
            <person name="Lang E."/>
            <person name="Kopitz M."/>
            <person name="Brambilla E."/>
            <person name="Klenk H.-P."/>
            <person name="Eisen J.A."/>
        </authorList>
    </citation>
    <scope>NUCLEOTIDE SEQUENCE [LARGE SCALE GENOMIC DNA]</scope>
    <source>
        <strain evidence="2">ATCC 23117 / DSM 6794 / NBRC 15988 / NCIMB 1366 / Sio-4</strain>
    </source>
</reference>
<dbReference type="Proteomes" id="UP000006054">
    <property type="component" value="Chromosome"/>
</dbReference>
<dbReference type="EMBL" id="CP003345">
    <property type="protein sequence ID" value="AFM02694.1"/>
    <property type="molecule type" value="Genomic_DNA"/>
</dbReference>
<gene>
    <name evidence="1" type="ordered locus">Fleli_0197</name>
</gene>
<keyword evidence="2" id="KW-1185">Reference proteome</keyword>
<dbReference type="HOGENOM" id="CLU_2179959_0_0_10"/>
<organism evidence="1 2">
    <name type="scientific">Bernardetia litoralis (strain ATCC 23117 / DSM 6794 / NBRC 15988 / NCIMB 1366 / Fx l1 / Sio-4)</name>
    <name type="common">Flexibacter litoralis</name>
    <dbReference type="NCBI Taxonomy" id="880071"/>
    <lineage>
        <taxon>Bacteria</taxon>
        <taxon>Pseudomonadati</taxon>
        <taxon>Bacteroidota</taxon>
        <taxon>Cytophagia</taxon>
        <taxon>Cytophagales</taxon>
        <taxon>Bernardetiaceae</taxon>
        <taxon>Bernardetia</taxon>
    </lineage>
</organism>
<dbReference type="KEGG" id="fli:Fleli_0197"/>
<accession>I4AFF9</accession>
<evidence type="ECO:0000313" key="2">
    <source>
        <dbReference type="Proteomes" id="UP000006054"/>
    </source>
</evidence>
<name>I4AFF9_BERLS</name>
<evidence type="ECO:0000313" key="1">
    <source>
        <dbReference type="EMBL" id="AFM02694.1"/>
    </source>
</evidence>
<dbReference type="STRING" id="880071.Fleli_0197"/>
<dbReference type="AlphaFoldDB" id="I4AFF9"/>